<reference evidence="1" key="2">
    <citation type="journal article" date="2015" name="Fish Shellfish Immunol.">
        <title>Early steps in the European eel (Anguilla anguilla)-Vibrio vulnificus interaction in the gills: Role of the RtxA13 toxin.</title>
        <authorList>
            <person name="Callol A."/>
            <person name="Pajuelo D."/>
            <person name="Ebbesson L."/>
            <person name="Teles M."/>
            <person name="MacKenzie S."/>
            <person name="Amaro C."/>
        </authorList>
    </citation>
    <scope>NUCLEOTIDE SEQUENCE</scope>
</reference>
<name>A0A0E9SAX1_ANGAN</name>
<accession>A0A0E9SAX1</accession>
<reference evidence="1" key="1">
    <citation type="submission" date="2014-11" db="EMBL/GenBank/DDBJ databases">
        <authorList>
            <person name="Amaro Gonzalez C."/>
        </authorList>
    </citation>
    <scope>NUCLEOTIDE SEQUENCE</scope>
</reference>
<evidence type="ECO:0000313" key="1">
    <source>
        <dbReference type="EMBL" id="JAH37673.1"/>
    </source>
</evidence>
<organism evidence="1">
    <name type="scientific">Anguilla anguilla</name>
    <name type="common">European freshwater eel</name>
    <name type="synonym">Muraena anguilla</name>
    <dbReference type="NCBI Taxonomy" id="7936"/>
    <lineage>
        <taxon>Eukaryota</taxon>
        <taxon>Metazoa</taxon>
        <taxon>Chordata</taxon>
        <taxon>Craniata</taxon>
        <taxon>Vertebrata</taxon>
        <taxon>Euteleostomi</taxon>
        <taxon>Actinopterygii</taxon>
        <taxon>Neopterygii</taxon>
        <taxon>Teleostei</taxon>
        <taxon>Anguilliformes</taxon>
        <taxon>Anguillidae</taxon>
        <taxon>Anguilla</taxon>
    </lineage>
</organism>
<dbReference type="AlphaFoldDB" id="A0A0E9SAX1"/>
<protein>
    <submittedName>
        <fullName evidence="1">Uncharacterized protein</fullName>
    </submittedName>
</protein>
<proteinExistence type="predicted"/>
<dbReference type="EMBL" id="GBXM01070904">
    <property type="protein sequence ID" value="JAH37673.1"/>
    <property type="molecule type" value="Transcribed_RNA"/>
</dbReference>
<sequence>MGNKIPSDKGPVNRGSVS</sequence>